<comment type="caution">
    <text evidence="2">The sequence shown here is derived from an EMBL/GenBank/DDBJ whole genome shotgun (WGS) entry which is preliminary data.</text>
</comment>
<dbReference type="PROSITE" id="PS51257">
    <property type="entry name" value="PROKAR_LIPOPROTEIN"/>
    <property type="match status" value="1"/>
</dbReference>
<dbReference type="PANTHER" id="PTHR21666">
    <property type="entry name" value="PEPTIDASE-RELATED"/>
    <property type="match status" value="1"/>
</dbReference>
<dbReference type="InterPro" id="IPR011055">
    <property type="entry name" value="Dup_hybrid_motif"/>
</dbReference>
<gene>
    <name evidence="2" type="ORF">Cch02nite_74620</name>
</gene>
<keyword evidence="3" id="KW-1185">Reference proteome</keyword>
<organism evidence="2 3">
    <name type="scientific">Catellatospora chokoriensis</name>
    <dbReference type="NCBI Taxonomy" id="310353"/>
    <lineage>
        <taxon>Bacteria</taxon>
        <taxon>Bacillati</taxon>
        <taxon>Actinomycetota</taxon>
        <taxon>Actinomycetes</taxon>
        <taxon>Micromonosporales</taxon>
        <taxon>Micromonosporaceae</taxon>
        <taxon>Catellatospora</taxon>
    </lineage>
</organism>
<proteinExistence type="predicted"/>
<evidence type="ECO:0000313" key="3">
    <source>
        <dbReference type="Proteomes" id="UP000619293"/>
    </source>
</evidence>
<dbReference type="GO" id="GO:0004222">
    <property type="term" value="F:metalloendopeptidase activity"/>
    <property type="evidence" value="ECO:0007669"/>
    <property type="project" value="TreeGrafter"/>
</dbReference>
<dbReference type="CDD" id="cd12797">
    <property type="entry name" value="M23_peptidase"/>
    <property type="match status" value="1"/>
</dbReference>
<dbReference type="PANTHER" id="PTHR21666:SF270">
    <property type="entry name" value="MUREIN HYDROLASE ACTIVATOR ENVC"/>
    <property type="match status" value="1"/>
</dbReference>
<protein>
    <recommendedName>
        <fullName evidence="1">M23ase beta-sheet core domain-containing protein</fullName>
    </recommendedName>
</protein>
<dbReference type="Proteomes" id="UP000619293">
    <property type="component" value="Unassembled WGS sequence"/>
</dbReference>
<name>A0A8J3NVJ6_9ACTN</name>
<dbReference type="AlphaFoldDB" id="A0A8J3NVJ6"/>
<accession>A0A8J3NVJ6</accession>
<evidence type="ECO:0000259" key="1">
    <source>
        <dbReference type="Pfam" id="PF01551"/>
    </source>
</evidence>
<feature type="domain" description="M23ase beta-sheet core" evidence="1">
    <location>
        <begin position="216"/>
        <end position="324"/>
    </location>
</feature>
<dbReference type="RefSeq" id="WP_191844006.1">
    <property type="nucleotide sequence ID" value="NZ_BAAALB010000041.1"/>
</dbReference>
<dbReference type="Gene3D" id="2.70.70.10">
    <property type="entry name" value="Glucose Permease (Domain IIA)"/>
    <property type="match status" value="1"/>
</dbReference>
<sequence>MTARAVSAIITVIIGVTVCCVGGLLGLTGAASACVPITTATVSGSPGTGGYDSEQTGHVATIVRVGAAKKVPVRGMVIAVATAIQESGLRNLGHQGDNNDHDSLGLFQQRPSQGWGTAEQVMDPVYAAGKFFDKLLRVPGWEQMPLTQAAQAVQISAYPDAYAKWEPDATALVAAVGSEMGLAIPDALEQCVSTGGWVKPVDARLTSGFRTESRPGHDGVDLAAPKGTPIRAAAAGRVIRVRCNASTADGRPYSCDLDGNLSTPGCGWYMELLHVDRTVTRYCHMLRRPYVEVGQQVVAGQVIGLVGSSGHSSGPHLHLEAHAGQPVVEANALDPVIYFRQRGVNLEVP</sequence>
<evidence type="ECO:0000313" key="2">
    <source>
        <dbReference type="EMBL" id="GIF94018.1"/>
    </source>
</evidence>
<dbReference type="InterPro" id="IPR050570">
    <property type="entry name" value="Cell_wall_metabolism_enzyme"/>
</dbReference>
<dbReference type="InterPro" id="IPR016047">
    <property type="entry name" value="M23ase_b-sheet_dom"/>
</dbReference>
<dbReference type="EMBL" id="BONG01000079">
    <property type="protein sequence ID" value="GIF94018.1"/>
    <property type="molecule type" value="Genomic_DNA"/>
</dbReference>
<reference evidence="2 3" key="1">
    <citation type="submission" date="2021-01" db="EMBL/GenBank/DDBJ databases">
        <title>Whole genome shotgun sequence of Catellatospora chokoriensis NBRC 107358.</title>
        <authorList>
            <person name="Komaki H."/>
            <person name="Tamura T."/>
        </authorList>
    </citation>
    <scope>NUCLEOTIDE SEQUENCE [LARGE SCALE GENOMIC DNA]</scope>
    <source>
        <strain evidence="2 3">NBRC 107358</strain>
    </source>
</reference>
<dbReference type="Pfam" id="PF01551">
    <property type="entry name" value="Peptidase_M23"/>
    <property type="match status" value="1"/>
</dbReference>
<dbReference type="SUPFAM" id="SSF51261">
    <property type="entry name" value="Duplicated hybrid motif"/>
    <property type="match status" value="1"/>
</dbReference>